<keyword evidence="3" id="KW-1185">Reference proteome</keyword>
<name>A0A368JEQ2_9BACT</name>
<feature type="transmembrane region" description="Helical" evidence="1">
    <location>
        <begin position="15"/>
        <end position="35"/>
    </location>
</feature>
<reference evidence="2 3" key="1">
    <citation type="submission" date="2018-07" db="EMBL/GenBank/DDBJ databases">
        <title>Genome analysis of Larkinella rosea.</title>
        <authorList>
            <person name="Zhou Z."/>
            <person name="Wang G."/>
        </authorList>
    </citation>
    <scope>NUCLEOTIDE SEQUENCE [LARGE SCALE GENOMIC DNA]</scope>
    <source>
        <strain evidence="3">zzj9</strain>
    </source>
</reference>
<proteinExistence type="predicted"/>
<dbReference type="Proteomes" id="UP000253383">
    <property type="component" value="Unassembled WGS sequence"/>
</dbReference>
<protein>
    <submittedName>
        <fullName evidence="2">Uncharacterized protein</fullName>
    </submittedName>
</protein>
<keyword evidence="1" id="KW-1133">Transmembrane helix</keyword>
<keyword evidence="1" id="KW-0812">Transmembrane</keyword>
<evidence type="ECO:0000313" key="2">
    <source>
        <dbReference type="EMBL" id="RCR66127.1"/>
    </source>
</evidence>
<gene>
    <name evidence="2" type="ORF">DUE52_28610</name>
</gene>
<comment type="caution">
    <text evidence="2">The sequence shown here is derived from an EMBL/GenBank/DDBJ whole genome shotgun (WGS) entry which is preliminary data.</text>
</comment>
<dbReference type="EMBL" id="QOWE01000031">
    <property type="protein sequence ID" value="RCR66127.1"/>
    <property type="molecule type" value="Genomic_DNA"/>
</dbReference>
<feature type="transmembrane region" description="Helical" evidence="1">
    <location>
        <begin position="112"/>
        <end position="132"/>
    </location>
</feature>
<feature type="transmembrane region" description="Helical" evidence="1">
    <location>
        <begin position="47"/>
        <end position="72"/>
    </location>
</feature>
<accession>A0A368JEQ2</accession>
<dbReference type="AlphaFoldDB" id="A0A368JEQ2"/>
<evidence type="ECO:0000256" key="1">
    <source>
        <dbReference type="SAM" id="Phobius"/>
    </source>
</evidence>
<feature type="transmembrane region" description="Helical" evidence="1">
    <location>
        <begin position="144"/>
        <end position="163"/>
    </location>
</feature>
<organism evidence="2 3">
    <name type="scientific">Larkinella punicea</name>
    <dbReference type="NCBI Taxonomy" id="2315727"/>
    <lineage>
        <taxon>Bacteria</taxon>
        <taxon>Pseudomonadati</taxon>
        <taxon>Bacteroidota</taxon>
        <taxon>Cytophagia</taxon>
        <taxon>Cytophagales</taxon>
        <taxon>Spirosomataceae</taxon>
        <taxon>Larkinella</taxon>
    </lineage>
</organism>
<evidence type="ECO:0000313" key="3">
    <source>
        <dbReference type="Proteomes" id="UP000253383"/>
    </source>
</evidence>
<dbReference type="RefSeq" id="WP_114409519.1">
    <property type="nucleotide sequence ID" value="NZ_QOWE01000031.1"/>
</dbReference>
<dbReference type="OrthoDB" id="1492885at2"/>
<keyword evidence="1" id="KW-0472">Membrane</keyword>
<sequence length="167" mass="19208">MTLQDFFDSVSANPALLTVFLLAIPALAFVVNMWSGEKAEEIWRWRFVYATLVYLACIPGIFAFTLNVYLFLFERQSIWRMNLVTQVLPVLTMVATLMLIKRKLPFSYIPGFGKLSGFMTLIAALIGILWIIDRTRIYAVTYIPFTYILVGFVGLLLLVRFAWSKLF</sequence>
<feature type="transmembrane region" description="Helical" evidence="1">
    <location>
        <begin position="78"/>
        <end position="100"/>
    </location>
</feature>